<dbReference type="Proteomes" id="UP000183994">
    <property type="component" value="Unassembled WGS sequence"/>
</dbReference>
<reference evidence="3" key="1">
    <citation type="submission" date="2016-11" db="EMBL/GenBank/DDBJ databases">
        <authorList>
            <person name="Varghese N."/>
            <person name="Submissions S."/>
        </authorList>
    </citation>
    <scope>NUCLEOTIDE SEQUENCE [LARGE SCALE GENOMIC DNA]</scope>
    <source>
        <strain evidence="3">DSM 16219</strain>
    </source>
</reference>
<proteinExistence type="predicted"/>
<accession>A0A1M6HK40</accession>
<gene>
    <name evidence="2" type="ORF">SAMN02745216_01245</name>
</gene>
<keyword evidence="1" id="KW-0812">Transmembrane</keyword>
<dbReference type="AlphaFoldDB" id="A0A1M6HK40"/>
<feature type="transmembrane region" description="Helical" evidence="1">
    <location>
        <begin position="12"/>
        <end position="29"/>
    </location>
</feature>
<sequence>MLQNFPLEFWIISQVVMDAALILVVFLVWRRFSKGPEVPKEAALMAVSRVLEPVLEESRKLAEAFDGQLTEKRAIINKINHDLDARIISLNLLLKRAEALQGEQNPSRKGGQQVQSDHVVDLQQKVVALDAKGLPPNEIASRLQMPLGEVDMVISLKRKFEKMSGA</sequence>
<evidence type="ECO:0000256" key="1">
    <source>
        <dbReference type="SAM" id="Phobius"/>
    </source>
</evidence>
<name>A0A1M6HK40_9BACT</name>
<keyword evidence="1" id="KW-0472">Membrane</keyword>
<protein>
    <submittedName>
        <fullName evidence="2">Uncharacterized protein</fullName>
    </submittedName>
</protein>
<organism evidence="2 3">
    <name type="scientific">Desulfatibacillum alkenivorans DSM 16219</name>
    <dbReference type="NCBI Taxonomy" id="1121393"/>
    <lineage>
        <taxon>Bacteria</taxon>
        <taxon>Pseudomonadati</taxon>
        <taxon>Thermodesulfobacteriota</taxon>
        <taxon>Desulfobacteria</taxon>
        <taxon>Desulfobacterales</taxon>
        <taxon>Desulfatibacillaceae</taxon>
        <taxon>Desulfatibacillum</taxon>
    </lineage>
</organism>
<evidence type="ECO:0000313" key="2">
    <source>
        <dbReference type="EMBL" id="SHJ22537.1"/>
    </source>
</evidence>
<keyword evidence="1" id="KW-1133">Transmembrane helix</keyword>
<dbReference type="STRING" id="1121393.SAMN02745216_01245"/>
<keyword evidence="3" id="KW-1185">Reference proteome</keyword>
<dbReference type="OrthoDB" id="5417722at2"/>
<dbReference type="EMBL" id="FQZU01000005">
    <property type="protein sequence ID" value="SHJ22537.1"/>
    <property type="molecule type" value="Genomic_DNA"/>
</dbReference>
<evidence type="ECO:0000313" key="3">
    <source>
        <dbReference type="Proteomes" id="UP000183994"/>
    </source>
</evidence>